<dbReference type="EMBL" id="PKOZ01000025">
    <property type="protein sequence ID" value="PQD93732.1"/>
    <property type="molecule type" value="Genomic_DNA"/>
</dbReference>
<dbReference type="InterPro" id="IPR001248">
    <property type="entry name" value="Pur-cyt_permease"/>
</dbReference>
<dbReference type="Gene3D" id="1.10.4160.10">
    <property type="entry name" value="Hydantoin permease"/>
    <property type="match status" value="1"/>
</dbReference>
<evidence type="ECO:0000256" key="3">
    <source>
        <dbReference type="ARBA" id="ARBA00022692"/>
    </source>
</evidence>
<evidence type="ECO:0000313" key="7">
    <source>
        <dbReference type="EMBL" id="PQD93732.1"/>
    </source>
</evidence>
<comment type="subcellular location">
    <subcellularLocation>
        <location evidence="1">Membrane</location>
        <topology evidence="1">Multi-pass membrane protein</topology>
    </subcellularLocation>
</comment>
<feature type="transmembrane region" description="Helical" evidence="6">
    <location>
        <begin position="301"/>
        <end position="319"/>
    </location>
</feature>
<dbReference type="OrthoDB" id="9787279at2"/>
<name>A0A2S7MVB2_9BACI</name>
<dbReference type="Pfam" id="PF02133">
    <property type="entry name" value="Transp_cyt_pur"/>
    <property type="match status" value="1"/>
</dbReference>
<dbReference type="GO" id="GO:0005886">
    <property type="term" value="C:plasma membrane"/>
    <property type="evidence" value="ECO:0007669"/>
    <property type="project" value="TreeGrafter"/>
</dbReference>
<feature type="transmembrane region" description="Helical" evidence="6">
    <location>
        <begin position="153"/>
        <end position="174"/>
    </location>
</feature>
<evidence type="ECO:0000256" key="5">
    <source>
        <dbReference type="ARBA" id="ARBA00023136"/>
    </source>
</evidence>
<organism evidence="7 8">
    <name type="scientific">Pradoshia eiseniae</name>
    <dbReference type="NCBI Taxonomy" id="2064768"/>
    <lineage>
        <taxon>Bacteria</taxon>
        <taxon>Bacillati</taxon>
        <taxon>Bacillota</taxon>
        <taxon>Bacilli</taxon>
        <taxon>Bacillales</taxon>
        <taxon>Bacillaceae</taxon>
        <taxon>Pradoshia</taxon>
    </lineage>
</organism>
<dbReference type="PANTHER" id="PTHR30569:SF0">
    <property type="entry name" value="CYTOSINE PERMEASE"/>
    <property type="match status" value="1"/>
</dbReference>
<feature type="transmembrane region" description="Helical" evidence="6">
    <location>
        <begin position="95"/>
        <end position="119"/>
    </location>
</feature>
<dbReference type="CDD" id="cd11484">
    <property type="entry name" value="SLC-NCS1sbd_CobB-like"/>
    <property type="match status" value="1"/>
</dbReference>
<feature type="transmembrane region" description="Helical" evidence="6">
    <location>
        <begin position="53"/>
        <end position="74"/>
    </location>
</feature>
<keyword evidence="8" id="KW-1185">Reference proteome</keyword>
<dbReference type="Proteomes" id="UP000239663">
    <property type="component" value="Unassembled WGS sequence"/>
</dbReference>
<feature type="transmembrane region" description="Helical" evidence="6">
    <location>
        <begin position="225"/>
        <end position="249"/>
    </location>
</feature>
<proteinExistence type="inferred from homology"/>
<evidence type="ECO:0000256" key="1">
    <source>
        <dbReference type="ARBA" id="ARBA00004141"/>
    </source>
</evidence>
<feature type="transmembrane region" description="Helical" evidence="6">
    <location>
        <begin position="194"/>
        <end position="213"/>
    </location>
</feature>
<accession>A0A2S7MVB2</accession>
<feature type="transmembrane region" description="Helical" evidence="6">
    <location>
        <begin position="359"/>
        <end position="379"/>
    </location>
</feature>
<comment type="similarity">
    <text evidence="2">Belongs to the purine-cytosine permease (2.A.39) family.</text>
</comment>
<evidence type="ECO:0000256" key="6">
    <source>
        <dbReference type="SAM" id="Phobius"/>
    </source>
</evidence>
<feature type="transmembrane region" description="Helical" evidence="6">
    <location>
        <begin position="21"/>
        <end position="41"/>
    </location>
</feature>
<feature type="transmembrane region" description="Helical" evidence="6">
    <location>
        <begin position="325"/>
        <end position="347"/>
    </location>
</feature>
<gene>
    <name evidence="7" type="ORF">CYL18_18320</name>
</gene>
<protein>
    <submittedName>
        <fullName evidence="7">Cytosine permease</fullName>
    </submittedName>
</protein>
<dbReference type="AlphaFoldDB" id="A0A2S7MVB2"/>
<keyword evidence="4 6" id="KW-1133">Transmembrane helix</keyword>
<feature type="transmembrane region" description="Helical" evidence="6">
    <location>
        <begin position="261"/>
        <end position="280"/>
    </location>
</feature>
<evidence type="ECO:0000313" key="8">
    <source>
        <dbReference type="Proteomes" id="UP000239663"/>
    </source>
</evidence>
<dbReference type="NCBIfam" id="NF008241">
    <property type="entry name" value="PRK11017.1"/>
    <property type="match status" value="1"/>
</dbReference>
<evidence type="ECO:0000256" key="4">
    <source>
        <dbReference type="ARBA" id="ARBA00022989"/>
    </source>
</evidence>
<feature type="transmembrane region" description="Helical" evidence="6">
    <location>
        <begin position="125"/>
        <end position="146"/>
    </location>
</feature>
<keyword evidence="5 6" id="KW-0472">Membrane</keyword>
<keyword evidence="3 6" id="KW-0812">Transmembrane</keyword>
<dbReference type="GO" id="GO:0015209">
    <property type="term" value="F:cytosine transmembrane transporter activity"/>
    <property type="evidence" value="ECO:0007669"/>
    <property type="project" value="InterPro"/>
</dbReference>
<reference evidence="7 8" key="1">
    <citation type="submission" date="2017-12" db="EMBL/GenBank/DDBJ databases">
        <title>Taxonomic description and draft genome of Pradoshia cofamensis Gen. nov., sp. nov., a thermotolerant bacillale isolated from anterior gut of earthworm Eisenia fetida.</title>
        <authorList>
            <person name="Saha T."/>
            <person name="Chakraborty R."/>
        </authorList>
    </citation>
    <scope>NUCLEOTIDE SEQUENCE [LARGE SCALE GENOMIC DNA]</scope>
    <source>
        <strain evidence="7 8">EAG3</strain>
    </source>
</reference>
<sequence length="424" mass="45076">MQLKDKDFSFQSVPKANRNSFLKMLVVMLGFTFYSASMWAGGSLGEGLTFSQLMGVILLGNLLLGAFTGALSYIAAQTGLSTHLLAQYSFGKKGAYISSFMLSATQVGWFGVGLGMFAYPVSKLTGLPLVPIVIITGILMTATAYFGMKALTILSFIAVPAIAIFGSTSAGMAITDMGGMDALNAYKPDTSLTLAAALTITIGSFISGGTLTPDFARYAKTGKHAVTTTVIAFFLGNTLMFLFGAIGVIATGHNDISDVMISQGLLLPAVLVLGLNIWTTNDNSLYASGLGFATMFKKPKVFMVMMNGTIGTVFAIVLYNNFTSWLTFLGSTLPAIGSIIIVDFFFIQKRRYIQYEKANIAKVHVPAIIAWAAGVISGLTLPGIAPLNTLLITGIVYIVSVTLLKTTVVTEVDEEEEVIYAKVV</sequence>
<comment type="caution">
    <text evidence="7">The sequence shown here is derived from an EMBL/GenBank/DDBJ whole genome shotgun (WGS) entry which is preliminary data.</text>
</comment>
<evidence type="ECO:0000256" key="2">
    <source>
        <dbReference type="ARBA" id="ARBA00008974"/>
    </source>
</evidence>
<dbReference type="PANTHER" id="PTHR30569">
    <property type="entry name" value="CYTOSINE TRANSPORTER CODB"/>
    <property type="match status" value="1"/>
</dbReference>
<dbReference type="InterPro" id="IPR030191">
    <property type="entry name" value="CodB"/>
</dbReference>
<dbReference type="RefSeq" id="WP_104850925.1">
    <property type="nucleotide sequence ID" value="NZ_PKOZ01000025.1"/>
</dbReference>